<reference evidence="2 3" key="1">
    <citation type="submission" date="2019-05" db="EMBL/GenBank/DDBJ databases">
        <title>Panacibacter sp. strain 17mud1-8 Genome sequencing and assembly.</title>
        <authorList>
            <person name="Chhetri G."/>
        </authorList>
    </citation>
    <scope>NUCLEOTIDE SEQUENCE [LARGE SCALE GENOMIC DNA]</scope>
    <source>
        <strain evidence="2 3">17mud1-8</strain>
    </source>
</reference>
<dbReference type="Proteomes" id="UP000305848">
    <property type="component" value="Unassembled WGS sequence"/>
</dbReference>
<dbReference type="AlphaFoldDB" id="A0A4U3L956"/>
<sequence>MDFTATNKNIKEEWLLNTETFCSYIDTLLQQKNCTYGIGGYNEYRTIYSRSDVFDAGSSSEEPRRLHLGIDIWGKAGTPVFAPLNGTIHSVAFNDRFGDYGATIITQHQLNGELFHILYGHLSLADLTNVTAGKHITAGEVIGHFGQPFENGSWPPHLHIQVIKDMQHNIGDYPGVCRYSEREVYLHNCPDPDFILRMMQYAQ</sequence>
<comment type="caution">
    <text evidence="2">The sequence shown here is derived from an EMBL/GenBank/DDBJ whole genome shotgun (WGS) entry which is preliminary data.</text>
</comment>
<dbReference type="EMBL" id="SZQL01000002">
    <property type="protein sequence ID" value="TKK71059.1"/>
    <property type="molecule type" value="Genomic_DNA"/>
</dbReference>
<dbReference type="InterPro" id="IPR011055">
    <property type="entry name" value="Dup_hybrid_motif"/>
</dbReference>
<organism evidence="2 3">
    <name type="scientific">Ilyomonas limi</name>
    <dbReference type="NCBI Taxonomy" id="2575867"/>
    <lineage>
        <taxon>Bacteria</taxon>
        <taxon>Pseudomonadati</taxon>
        <taxon>Bacteroidota</taxon>
        <taxon>Chitinophagia</taxon>
        <taxon>Chitinophagales</taxon>
        <taxon>Chitinophagaceae</taxon>
        <taxon>Ilyomonas</taxon>
    </lineage>
</organism>
<dbReference type="CDD" id="cd12797">
    <property type="entry name" value="M23_peptidase"/>
    <property type="match status" value="1"/>
</dbReference>
<evidence type="ECO:0000259" key="1">
    <source>
        <dbReference type="Pfam" id="PF01551"/>
    </source>
</evidence>
<dbReference type="SUPFAM" id="SSF51261">
    <property type="entry name" value="Duplicated hybrid motif"/>
    <property type="match status" value="1"/>
</dbReference>
<name>A0A4U3L956_9BACT</name>
<dbReference type="Pfam" id="PF01551">
    <property type="entry name" value="Peptidase_M23"/>
    <property type="match status" value="1"/>
</dbReference>
<dbReference type="Gene3D" id="2.70.70.10">
    <property type="entry name" value="Glucose Permease (Domain IIA)"/>
    <property type="match status" value="1"/>
</dbReference>
<dbReference type="OrthoDB" id="9801052at2"/>
<keyword evidence="3" id="KW-1185">Reference proteome</keyword>
<evidence type="ECO:0000313" key="2">
    <source>
        <dbReference type="EMBL" id="TKK71059.1"/>
    </source>
</evidence>
<dbReference type="PANTHER" id="PTHR21666:SF270">
    <property type="entry name" value="MUREIN HYDROLASE ACTIVATOR ENVC"/>
    <property type="match status" value="1"/>
</dbReference>
<proteinExistence type="predicted"/>
<accession>A0A4U3L956</accession>
<dbReference type="InterPro" id="IPR050570">
    <property type="entry name" value="Cell_wall_metabolism_enzyme"/>
</dbReference>
<gene>
    <name evidence="2" type="ORF">FC093_04505</name>
</gene>
<evidence type="ECO:0000313" key="3">
    <source>
        <dbReference type="Proteomes" id="UP000305848"/>
    </source>
</evidence>
<feature type="domain" description="M23ase beta-sheet core" evidence="1">
    <location>
        <begin position="66"/>
        <end position="166"/>
    </location>
</feature>
<dbReference type="InterPro" id="IPR016047">
    <property type="entry name" value="M23ase_b-sheet_dom"/>
</dbReference>
<dbReference type="PANTHER" id="PTHR21666">
    <property type="entry name" value="PEPTIDASE-RELATED"/>
    <property type="match status" value="1"/>
</dbReference>
<protein>
    <submittedName>
        <fullName evidence="2">Peptidase M23</fullName>
    </submittedName>
</protein>
<dbReference type="GO" id="GO:0004222">
    <property type="term" value="F:metalloendopeptidase activity"/>
    <property type="evidence" value="ECO:0007669"/>
    <property type="project" value="TreeGrafter"/>
</dbReference>